<keyword evidence="3" id="KW-0813">Transport</keyword>
<evidence type="ECO:0000256" key="4">
    <source>
        <dbReference type="ARBA" id="ARBA00022729"/>
    </source>
</evidence>
<dbReference type="Gene3D" id="3.90.76.10">
    <property type="entry name" value="Dipeptide-binding Protein, Domain 1"/>
    <property type="match status" value="1"/>
</dbReference>
<protein>
    <submittedName>
        <fullName evidence="6">Oligopeptide-binding protein oppA</fullName>
    </submittedName>
</protein>
<dbReference type="GO" id="GO:1904680">
    <property type="term" value="F:peptide transmembrane transporter activity"/>
    <property type="evidence" value="ECO:0007669"/>
    <property type="project" value="TreeGrafter"/>
</dbReference>
<name>F8L820_SIMNZ</name>
<dbReference type="Gene3D" id="3.40.190.10">
    <property type="entry name" value="Periplasmic binding protein-like II"/>
    <property type="match status" value="1"/>
</dbReference>
<dbReference type="RefSeq" id="WP_013943389.1">
    <property type="nucleotide sequence ID" value="NC_015713.1"/>
</dbReference>
<evidence type="ECO:0000256" key="3">
    <source>
        <dbReference type="ARBA" id="ARBA00022448"/>
    </source>
</evidence>
<comment type="subcellular location">
    <subcellularLocation>
        <location evidence="1">Cell envelope</location>
    </subcellularLocation>
</comment>
<dbReference type="HOGENOM" id="CLU_278208_0_0_0"/>
<evidence type="ECO:0000256" key="1">
    <source>
        <dbReference type="ARBA" id="ARBA00004196"/>
    </source>
</evidence>
<keyword evidence="4" id="KW-0732">Signal</keyword>
<proteinExistence type="inferred from homology"/>
<comment type="similarity">
    <text evidence="2">Belongs to the bacterial solute-binding protein 5 family.</text>
</comment>
<dbReference type="FunFam" id="3.90.76.10:FF:000001">
    <property type="entry name" value="Oligopeptide ABC transporter substrate-binding protein"/>
    <property type="match status" value="1"/>
</dbReference>
<accession>F8L820</accession>
<dbReference type="SUPFAM" id="SSF53850">
    <property type="entry name" value="Periplasmic binding protein-like II"/>
    <property type="match status" value="1"/>
</dbReference>
<dbReference type="EMBL" id="FR872582">
    <property type="protein sequence ID" value="CCB88922.1"/>
    <property type="molecule type" value="Genomic_DNA"/>
</dbReference>
<dbReference type="eggNOG" id="COG4166">
    <property type="taxonomic scope" value="Bacteria"/>
</dbReference>
<dbReference type="InterPro" id="IPR039424">
    <property type="entry name" value="SBP_5"/>
</dbReference>
<dbReference type="InterPro" id="IPR000914">
    <property type="entry name" value="SBP_5_dom"/>
</dbReference>
<organism evidence="6 7">
    <name type="scientific">Simkania negevensis (strain ATCC VR-1471 / DSM 27360 / Z)</name>
    <dbReference type="NCBI Taxonomy" id="331113"/>
    <lineage>
        <taxon>Bacteria</taxon>
        <taxon>Pseudomonadati</taxon>
        <taxon>Chlamydiota</taxon>
        <taxon>Chlamydiia</taxon>
        <taxon>Parachlamydiales</taxon>
        <taxon>Simkaniaceae</taxon>
        <taxon>Simkania</taxon>
    </lineage>
</organism>
<evidence type="ECO:0000259" key="5">
    <source>
        <dbReference type="Pfam" id="PF00496"/>
    </source>
</evidence>
<evidence type="ECO:0000313" key="6">
    <source>
        <dbReference type="EMBL" id="CCB88922.1"/>
    </source>
</evidence>
<dbReference type="Proteomes" id="UP000000496">
    <property type="component" value="Chromosome gsn.131"/>
</dbReference>
<reference key="1">
    <citation type="journal article" date="2011" name="Mol. Biol. Evol.">
        <title>Unity in variety -- the pan-genome of the Chlamydiae.</title>
        <authorList>
            <person name="Collingro A."/>
            <person name="Tischler P."/>
            <person name="Weinmaier T."/>
            <person name="Penz T."/>
            <person name="Heinz E."/>
            <person name="Brunham R.C."/>
            <person name="Read T.D."/>
            <person name="Bavoil P.M."/>
            <person name="Sachse K."/>
            <person name="Kahane S."/>
            <person name="Friedman M.G."/>
            <person name="Rattei T."/>
            <person name="Myers G.S.A."/>
            <person name="Horn M."/>
        </authorList>
    </citation>
    <scope>NUCLEOTIDE SEQUENCE</scope>
    <source>
        <strain>Z</strain>
    </source>
</reference>
<reference evidence="6 7" key="2">
    <citation type="journal article" date="2011" name="Mol. Biol. Evol.">
        <title>Unity in variety--the pan-genome of the Chlamydiae.</title>
        <authorList>
            <person name="Collingro A."/>
            <person name="Tischler P."/>
            <person name="Weinmaier T."/>
            <person name="Penz T."/>
            <person name="Heinz E."/>
            <person name="Brunham R.C."/>
            <person name="Read T.D."/>
            <person name="Bavoil P.M."/>
            <person name="Sachse K."/>
            <person name="Kahane S."/>
            <person name="Friedman M.G."/>
            <person name="Rattei T."/>
            <person name="Myers G.S."/>
            <person name="Horn M."/>
        </authorList>
    </citation>
    <scope>NUCLEOTIDE SEQUENCE [LARGE SCALE GENOMIC DNA]</scope>
    <source>
        <strain evidence="7">ATCC VR-1471 / Z</strain>
    </source>
</reference>
<evidence type="ECO:0000313" key="7">
    <source>
        <dbReference type="Proteomes" id="UP000000496"/>
    </source>
</evidence>
<feature type="domain" description="Solute-binding protein family 5" evidence="5">
    <location>
        <begin position="704"/>
        <end position="1074"/>
    </location>
</feature>
<gene>
    <name evidence="6" type="primary">oppA-B</name>
    <name evidence="6" type="ordered locus">SNE_A10450</name>
</gene>
<dbReference type="KEGG" id="sng:SNE_A10450"/>
<dbReference type="AlphaFoldDB" id="F8L820"/>
<dbReference type="PANTHER" id="PTHR30290:SF83">
    <property type="entry name" value="ABC TRANSPORTER SUBSTRATE-BINDING PROTEIN"/>
    <property type="match status" value="1"/>
</dbReference>
<sequence>METTKSFEISSPEDLDICPVFSFYQRNEGVKEHLARTKRTLLQLLPKPMPFKDQKGLEEWLKKSLPIFTYSECESAPSLVTVRFFSKPLCSLPTETFLQEMIKRWLIPHSETTILSFHHMQFYFEHYLKEPFFVGEAQIVVKSAKEQNLIKMNLPLLQKEILSAVSSGSYAKSILETKALPIDRKAFLVRESLLRLIHRFPEEFDDQILHRFAFAQAYTSDEFKDQRSFPHLTRMITSMYLIRNKLERELRTLPEKRHMIIRFIQTKLSFAFGKKPVLGMVIGLNFFHQFEFFEEKHILLSVQKFFPHMRLVSGSFHRFQPAQSPIVTIYVELEKEDGSRFFPREVSTLREHLTNELSKRIEHLVPSLFMVRNEEEIMRNILLLSQELKRKEDLPQMMISFDQHSQEDLIFTVVLLRVKDQNSRTLEELLDDVDPRIRFIPDRVQNVRYLDKDHPIEANVFRLQIAKLPIFLRMDFSVNLYLARQEVVTFLSRQLGDLRDYNGGMILKQGELLAQFKRLFQDLSARNQELLENFFYSLNPIESQATIPLNCLSFFFDLFLGLADKEFPKKVDYDLDIEQTDGGKFAVMRASEPDYRTIVFEELKAAGIYDRSIVSSVLSFEGSHYLGYYFSTPTEEKAQQFDVAIQAGLEKWAVNRQKLKILRLATSYDVCLDPRIGGDLESSVFIKLLFEGLMRRGLDGAPECAIAESYTLSDDKLRYTFKLRETFWSDGSPLVAYDFEYAWKKILSPSFSTPFTSLFRPIRNAKDAKDGLVSLNEVGVKAVDDRTLVVDLEYQAPYFIELTAHTLYSPINHHIEKMHPNWSTQKDHHFICNGPFKLKANRPMYNYELERNPHYWRNEEIFFDQVLINKTKDRAILDMFKKQEVEYVGVPFNPLDRYWDDLKNQEIYSQDSGVLFWLCLNTEQFPFTNVNLRRALASALNRNEIFKSYFVSNDPSYTILPRHITQHLESDSTIKEDANQARAYFKQALEELNIKKEDIPVITLIYSHESQVRNQIVESIKEQWEDVLGIKSRAESYEWRNFFSQITTGRYQVGMLKWHSWFKDPIYTLNAFKYREEGINFSRWENREFQKLLRLSDQEKDTKLRLQYLAEAEAILLQESPVIPLSYDKSCYAKNPRLEIHSKTFSQDGHYDFTQTSFNLTQN</sequence>
<dbReference type="PANTHER" id="PTHR30290">
    <property type="entry name" value="PERIPLASMIC BINDING COMPONENT OF ABC TRANSPORTER"/>
    <property type="match status" value="1"/>
</dbReference>
<dbReference type="GO" id="GO:0015833">
    <property type="term" value="P:peptide transport"/>
    <property type="evidence" value="ECO:0007669"/>
    <property type="project" value="TreeGrafter"/>
</dbReference>
<evidence type="ECO:0000256" key="2">
    <source>
        <dbReference type="ARBA" id="ARBA00005695"/>
    </source>
</evidence>
<dbReference type="Gene3D" id="3.10.105.10">
    <property type="entry name" value="Dipeptide-binding Protein, Domain 3"/>
    <property type="match status" value="1"/>
</dbReference>
<dbReference type="CDD" id="cd08504">
    <property type="entry name" value="PBP2_OppA"/>
    <property type="match status" value="1"/>
</dbReference>
<dbReference type="STRING" id="331113.SNE_A10450"/>
<dbReference type="GO" id="GO:0030313">
    <property type="term" value="C:cell envelope"/>
    <property type="evidence" value="ECO:0007669"/>
    <property type="project" value="UniProtKB-SubCell"/>
</dbReference>
<keyword evidence="7" id="KW-1185">Reference proteome</keyword>
<dbReference type="Pfam" id="PF00496">
    <property type="entry name" value="SBP_bac_5"/>
    <property type="match status" value="1"/>
</dbReference>
<dbReference type="OrthoDB" id="9801912at2"/>